<dbReference type="Gene3D" id="1.25.40.20">
    <property type="entry name" value="Ankyrin repeat-containing domain"/>
    <property type="match status" value="1"/>
</dbReference>
<dbReference type="Pfam" id="PF00023">
    <property type="entry name" value="Ank"/>
    <property type="match status" value="1"/>
</dbReference>
<dbReference type="InterPro" id="IPR002110">
    <property type="entry name" value="Ankyrin_rpt"/>
</dbReference>
<feature type="transmembrane region" description="Helical" evidence="2">
    <location>
        <begin position="56"/>
        <end position="81"/>
    </location>
</feature>
<keyword evidence="5" id="KW-1185">Reference proteome</keyword>
<evidence type="ECO:0000259" key="3">
    <source>
        <dbReference type="Pfam" id="PF01757"/>
    </source>
</evidence>
<feature type="transmembrane region" description="Helical" evidence="2">
    <location>
        <begin position="348"/>
        <end position="365"/>
    </location>
</feature>
<dbReference type="PROSITE" id="PS50088">
    <property type="entry name" value="ANK_REPEAT"/>
    <property type="match status" value="1"/>
</dbReference>
<dbReference type="Pfam" id="PF01757">
    <property type="entry name" value="Acyl_transf_3"/>
    <property type="match status" value="2"/>
</dbReference>
<evidence type="ECO:0000313" key="5">
    <source>
        <dbReference type="Proteomes" id="UP001430306"/>
    </source>
</evidence>
<keyword evidence="2" id="KW-0812">Transmembrane</keyword>
<dbReference type="InterPro" id="IPR002656">
    <property type="entry name" value="Acyl_transf_3_dom"/>
</dbReference>
<organism evidence="4 5">
    <name type="scientific">Rhodopirellula halodulae</name>
    <dbReference type="NCBI Taxonomy" id="2894198"/>
    <lineage>
        <taxon>Bacteria</taxon>
        <taxon>Pseudomonadati</taxon>
        <taxon>Planctomycetota</taxon>
        <taxon>Planctomycetia</taxon>
        <taxon>Pirellulales</taxon>
        <taxon>Pirellulaceae</taxon>
        <taxon>Rhodopirellula</taxon>
    </lineage>
</organism>
<dbReference type="PANTHER" id="PTHR36927:SF1">
    <property type="entry name" value="MDO-LIKE PROTEIN"/>
    <property type="match status" value="1"/>
</dbReference>
<comment type="caution">
    <text evidence="4">The sequence shown here is derived from an EMBL/GenBank/DDBJ whole genome shotgun (WGS) entry which is preliminary data.</text>
</comment>
<dbReference type="EMBL" id="JAJKFW010000025">
    <property type="protein sequence ID" value="MCC9643580.1"/>
    <property type="molecule type" value="Genomic_DNA"/>
</dbReference>
<dbReference type="Proteomes" id="UP001430306">
    <property type="component" value="Unassembled WGS sequence"/>
</dbReference>
<dbReference type="SUPFAM" id="SSF48403">
    <property type="entry name" value="Ankyrin repeat"/>
    <property type="match status" value="1"/>
</dbReference>
<feature type="transmembrane region" description="Helical" evidence="2">
    <location>
        <begin position="472"/>
        <end position="490"/>
    </location>
</feature>
<dbReference type="RefSeq" id="WP_230274522.1">
    <property type="nucleotide sequence ID" value="NZ_JAJKFW010000025.1"/>
</dbReference>
<dbReference type="PROSITE" id="PS50297">
    <property type="entry name" value="ANK_REP_REGION"/>
    <property type="match status" value="1"/>
</dbReference>
<dbReference type="InterPro" id="IPR036770">
    <property type="entry name" value="Ankyrin_rpt-contain_sf"/>
</dbReference>
<feature type="transmembrane region" description="Helical" evidence="2">
    <location>
        <begin position="443"/>
        <end position="460"/>
    </location>
</feature>
<keyword evidence="4" id="KW-0012">Acyltransferase</keyword>
<keyword evidence="2" id="KW-1133">Transmembrane helix</keyword>
<evidence type="ECO:0000313" key="4">
    <source>
        <dbReference type="EMBL" id="MCC9643580.1"/>
    </source>
</evidence>
<feature type="transmembrane region" description="Helical" evidence="2">
    <location>
        <begin position="275"/>
        <end position="298"/>
    </location>
</feature>
<dbReference type="InterPro" id="IPR050623">
    <property type="entry name" value="Glucan_succinyl_AcylTrfase"/>
</dbReference>
<feature type="transmembrane region" description="Helical" evidence="2">
    <location>
        <begin position="93"/>
        <end position="115"/>
    </location>
</feature>
<name>A0ABS8NJ41_9BACT</name>
<keyword evidence="2" id="KW-0472">Membrane</keyword>
<keyword evidence="1" id="KW-0040">ANK repeat</keyword>
<feature type="transmembrane region" description="Helical" evidence="2">
    <location>
        <begin position="400"/>
        <end position="423"/>
    </location>
</feature>
<proteinExistence type="predicted"/>
<feature type="domain" description="Acyltransferase 3" evidence="3">
    <location>
        <begin position="13"/>
        <end position="126"/>
    </location>
</feature>
<gene>
    <name evidence="4" type="ORF">LOC71_14945</name>
</gene>
<feature type="domain" description="Acyltransferase 3" evidence="3">
    <location>
        <begin position="258"/>
        <end position="485"/>
    </location>
</feature>
<evidence type="ECO:0000256" key="2">
    <source>
        <dbReference type="SAM" id="Phobius"/>
    </source>
</evidence>
<feature type="transmembrane region" description="Helical" evidence="2">
    <location>
        <begin position="377"/>
        <end position="394"/>
    </location>
</feature>
<dbReference type="SMART" id="SM00248">
    <property type="entry name" value="ANK"/>
    <property type="match status" value="1"/>
</dbReference>
<feature type="transmembrane region" description="Helical" evidence="2">
    <location>
        <begin position="17"/>
        <end position="36"/>
    </location>
</feature>
<reference evidence="4" key="1">
    <citation type="submission" date="2021-11" db="EMBL/GenBank/DDBJ databases">
        <title>Genome sequence.</title>
        <authorList>
            <person name="Sun Q."/>
        </authorList>
    </citation>
    <scope>NUCLEOTIDE SEQUENCE</scope>
    <source>
        <strain evidence="4">JC740</strain>
    </source>
</reference>
<keyword evidence="4" id="KW-0808">Transferase</keyword>
<feature type="repeat" description="ANK" evidence="1">
    <location>
        <begin position="163"/>
        <end position="195"/>
    </location>
</feature>
<evidence type="ECO:0000256" key="1">
    <source>
        <dbReference type="PROSITE-ProRule" id="PRU00023"/>
    </source>
</evidence>
<feature type="transmembrane region" description="Helical" evidence="2">
    <location>
        <begin position="310"/>
        <end position="328"/>
    </location>
</feature>
<protein>
    <submittedName>
        <fullName evidence="4">Acyltransferase family protein</fullName>
    </submittedName>
</protein>
<accession>A0ABS8NJ41</accession>
<dbReference type="PANTHER" id="PTHR36927">
    <property type="entry name" value="BLR4337 PROTEIN"/>
    <property type="match status" value="1"/>
</dbReference>
<sequence>MSESIPSIPSRRHDLDALRGIAMLLGIFLHASIAYAPDAGRGWPVQDAQSSSAVSVFIAMIHGFRMPLFFLLSGFFTMMLFRRRGLSKLIEHRMLRIGLPLVLGMCTIIPVMWIVSGYIQAHPSTVAKAVDEKDLFTPILQDDLTAVEAALGADADVNQRSDQGDTPFLVAAFLGRDDIAQTLLDHGADPEQANHKGERPIDVMRAPWDTTQFVAGMLQIELVQKEVETGRQEIASMMGKSLALPTDKTAGGMSEADWKGLMFLLFDFPLTGHLWFLWFLCFLVTGFAIATVAIPTFVRVRWNAVTWTRWPSCLLWLVPLTMLPSYFMEHQGFGPATSVGLIPHPSVLIYYALFFGFGAVYFDANDQAGELGRSWKWTLPISLTLLLGLGWTIRNEMSGWGLLGSLMIQATYAWTVSFGMMGLFRSLFARPSPAMRYLSDSSYWLYLAHLPWVMYLQYWVRDWNVSLLTKFAVVSLVACVSLLISYQVFVRHTPIGWMLNGKRNRKEPNVDNTLGSDSDVVAAQLVSQ</sequence>
<dbReference type="GO" id="GO:0016746">
    <property type="term" value="F:acyltransferase activity"/>
    <property type="evidence" value="ECO:0007669"/>
    <property type="project" value="UniProtKB-KW"/>
</dbReference>